<feature type="transmembrane region" description="Helical" evidence="2">
    <location>
        <begin position="12"/>
        <end position="29"/>
    </location>
</feature>
<feature type="transmembrane region" description="Helical" evidence="2">
    <location>
        <begin position="36"/>
        <end position="55"/>
    </location>
</feature>
<accession>A0ABQ1HJ07</accession>
<organism evidence="3 4">
    <name type="scientific">Flavobacterium palustre</name>
    <dbReference type="NCBI Taxonomy" id="1476463"/>
    <lineage>
        <taxon>Bacteria</taxon>
        <taxon>Pseudomonadati</taxon>
        <taxon>Bacteroidota</taxon>
        <taxon>Flavobacteriia</taxon>
        <taxon>Flavobacteriales</taxon>
        <taxon>Flavobacteriaceae</taxon>
        <taxon>Flavobacterium</taxon>
    </lineage>
</organism>
<evidence type="ECO:0008006" key="5">
    <source>
        <dbReference type="Google" id="ProtNLM"/>
    </source>
</evidence>
<keyword evidence="2" id="KW-0472">Membrane</keyword>
<evidence type="ECO:0000313" key="3">
    <source>
        <dbReference type="EMBL" id="GGA78619.1"/>
    </source>
</evidence>
<dbReference type="RefSeq" id="WP_188494092.1">
    <property type="nucleotide sequence ID" value="NZ_BMGA01000004.1"/>
</dbReference>
<protein>
    <recommendedName>
        <fullName evidence="5">Histidine kinase</fullName>
    </recommendedName>
</protein>
<name>A0ABQ1HJ07_9FLAO</name>
<feature type="transmembrane region" description="Helical" evidence="2">
    <location>
        <begin position="70"/>
        <end position="94"/>
    </location>
</feature>
<keyword evidence="2" id="KW-1133">Transmembrane helix</keyword>
<gene>
    <name evidence="3" type="ORF">GCM10008015_19170</name>
</gene>
<proteinExistence type="predicted"/>
<dbReference type="EMBL" id="BMGA01000004">
    <property type="protein sequence ID" value="GGA78619.1"/>
    <property type="molecule type" value="Genomic_DNA"/>
</dbReference>
<keyword evidence="4" id="KW-1185">Reference proteome</keyword>
<reference evidence="4" key="1">
    <citation type="journal article" date="2019" name="Int. J. Syst. Evol. Microbiol.">
        <title>The Global Catalogue of Microorganisms (GCM) 10K type strain sequencing project: providing services to taxonomists for standard genome sequencing and annotation.</title>
        <authorList>
            <consortium name="The Broad Institute Genomics Platform"/>
            <consortium name="The Broad Institute Genome Sequencing Center for Infectious Disease"/>
            <person name="Wu L."/>
            <person name="Ma J."/>
        </authorList>
    </citation>
    <scope>NUCLEOTIDE SEQUENCE [LARGE SCALE GENOMIC DNA]</scope>
    <source>
        <strain evidence="4">CGMCC 1.12811</strain>
    </source>
</reference>
<evidence type="ECO:0000256" key="1">
    <source>
        <dbReference type="SAM" id="Coils"/>
    </source>
</evidence>
<sequence length="554" mass="65909">MTLQKFTNKTLSIFFRLIIILFGIYIINYKDNYFECYWYYLAIIPYLFIYVNTVFNDGFSSKIRLVNDYLFIVFLIYGKDLDIVTATFLLLPVINSPNHSGDKKSIMLYVLFVFSIFLLNNYKFSWTFIIVTFAFRIVNFITDSRNKYFENISKLNKEIELFLEKELELRKSYKVYNGILDVLNNIKFLKFYRPTFSKIICFKIDKRKIIIENSSVFVWSYTIDDEFIQEVINAKDLEALSYSNINLEINDVNCSKNFFLVNQTKNNRYIFVFVLEDFSNRLFNTYYISLLQSITARISKVIGIENSIKNENKKMLMDFRKKYFHIQNAEKAMHFIRNRFNTLDNFIEMSKDNINGKMDGDDLKLYSTELDRLERSYKLLMDRVKAILDKSDKPFSATKLEDKTLNFLFGSIREIWLDFFETFNVEIDVDVNLIDKFTVKLNSDGLYILILDWIANLKKYSEKDEIVVFSETQTQYLISFRNQFKIEDKKDILELRDDFNSTERDKILQRTSHGILIMKSILEEMCVSGVIEVDGNIIELKLSFKKEENENSDF</sequence>
<keyword evidence="1" id="KW-0175">Coiled coil</keyword>
<keyword evidence="2" id="KW-0812">Transmembrane</keyword>
<feature type="coiled-coil region" evidence="1">
    <location>
        <begin position="363"/>
        <end position="390"/>
    </location>
</feature>
<feature type="transmembrane region" description="Helical" evidence="2">
    <location>
        <begin position="106"/>
        <end position="135"/>
    </location>
</feature>
<dbReference type="Proteomes" id="UP000658793">
    <property type="component" value="Unassembled WGS sequence"/>
</dbReference>
<comment type="caution">
    <text evidence="3">The sequence shown here is derived from an EMBL/GenBank/DDBJ whole genome shotgun (WGS) entry which is preliminary data.</text>
</comment>
<evidence type="ECO:0000256" key="2">
    <source>
        <dbReference type="SAM" id="Phobius"/>
    </source>
</evidence>
<evidence type="ECO:0000313" key="4">
    <source>
        <dbReference type="Proteomes" id="UP000658793"/>
    </source>
</evidence>